<name>A0A8S0XIA1_9GAMM</name>
<dbReference type="RefSeq" id="WP_217426447.1">
    <property type="nucleotide sequence ID" value="NZ_CADCXN010000051.1"/>
</dbReference>
<accession>A0A8S0XIA1</accession>
<dbReference type="AlphaFoldDB" id="A0A8S0XIA1"/>
<gene>
    <name evidence="2" type="ORF">METHB2_230028</name>
</gene>
<reference evidence="2 3" key="1">
    <citation type="submission" date="2020-02" db="EMBL/GenBank/DDBJ databases">
        <authorList>
            <person name="Hogendoorn C."/>
        </authorList>
    </citation>
    <scope>NUCLEOTIDE SEQUENCE [LARGE SCALE GENOMIC DNA]</scope>
    <source>
        <strain evidence="2">METHB21</strain>
    </source>
</reference>
<evidence type="ECO:0000259" key="1">
    <source>
        <dbReference type="Pfam" id="PF07589"/>
    </source>
</evidence>
<protein>
    <recommendedName>
        <fullName evidence="1">Ice-binding protein C-terminal domain-containing protein</fullName>
    </recommendedName>
</protein>
<proteinExistence type="predicted"/>
<evidence type="ECO:0000313" key="2">
    <source>
        <dbReference type="EMBL" id="CAA9890506.1"/>
    </source>
</evidence>
<dbReference type="EMBL" id="CADCXN010000051">
    <property type="protein sequence ID" value="CAA9890506.1"/>
    <property type="molecule type" value="Genomic_DNA"/>
</dbReference>
<dbReference type="Proteomes" id="UP000494216">
    <property type="component" value="Unassembled WGS sequence"/>
</dbReference>
<dbReference type="NCBIfam" id="TIGR02595">
    <property type="entry name" value="PEP_CTERM"/>
    <property type="match status" value="1"/>
</dbReference>
<evidence type="ECO:0000313" key="3">
    <source>
        <dbReference type="Proteomes" id="UP000494216"/>
    </source>
</evidence>
<comment type="caution">
    <text evidence="2">The sequence shown here is derived from an EMBL/GenBank/DDBJ whole genome shotgun (WGS) entry which is preliminary data.</text>
</comment>
<feature type="domain" description="Ice-binding protein C-terminal" evidence="1">
    <location>
        <begin position="210"/>
        <end position="234"/>
    </location>
</feature>
<sequence length="237" mass="26163">MKSPGLDFLKYIIGSSAITISTLSASAQANFLYEYTSNVIPVTSRANVPKPTSDGGSIWYELVESHEVVITALVNSPARLTNGSGLTDDLIFTLTPHQIDYGYFFYNFFPQQDGLTYPYPLPLFPDCEFCPHTDISAVWNIFAVDALGLPSEWDISISQWVMQRGRGHFAEIATSTNLDSFSGYDNLQTPYASSYEGSLANNPGSWTVTQVPEPESWAMLLSGLGIFGFAGRKRLRQ</sequence>
<keyword evidence="3" id="KW-1185">Reference proteome</keyword>
<dbReference type="InterPro" id="IPR013424">
    <property type="entry name" value="Ice-binding_C"/>
</dbReference>
<organism evidence="2 3">
    <name type="scientific">Candidatus Methylobacter favarea</name>
    <dbReference type="NCBI Taxonomy" id="2707345"/>
    <lineage>
        <taxon>Bacteria</taxon>
        <taxon>Pseudomonadati</taxon>
        <taxon>Pseudomonadota</taxon>
        <taxon>Gammaproteobacteria</taxon>
        <taxon>Methylococcales</taxon>
        <taxon>Methylococcaceae</taxon>
        <taxon>Methylobacter</taxon>
    </lineage>
</organism>
<dbReference type="Pfam" id="PF07589">
    <property type="entry name" value="PEP-CTERM"/>
    <property type="match status" value="1"/>
</dbReference>